<dbReference type="PANTHER" id="PTHR20941">
    <property type="entry name" value="FOLATE SYNTHESIS PROTEINS"/>
    <property type="match status" value="1"/>
</dbReference>
<evidence type="ECO:0000256" key="6">
    <source>
        <dbReference type="ARBA" id="ARBA00022723"/>
    </source>
</evidence>
<dbReference type="EMBL" id="RXFM01000006">
    <property type="protein sequence ID" value="RST71557.1"/>
    <property type="molecule type" value="Genomic_DNA"/>
</dbReference>
<keyword evidence="6" id="KW-0479">Metal-binding</keyword>
<evidence type="ECO:0000256" key="7">
    <source>
        <dbReference type="ARBA" id="ARBA00022842"/>
    </source>
</evidence>
<keyword evidence="11" id="KW-1185">Reference proteome</keyword>
<dbReference type="GO" id="GO:0005829">
    <property type="term" value="C:cytosol"/>
    <property type="evidence" value="ECO:0007669"/>
    <property type="project" value="TreeGrafter"/>
</dbReference>
<sequence length="259" mass="29511">MTKIIGILNYNDNSFSDGGNYSDLKRAIDRVDELFREGADIVDIGASSTSYNAPLISEDDELRKLTPLLNKINLKNISIDTYHYKTMQYAVKKGAIYINDVSGGKDPRVLELVASNSDLNYICMHSLILPADKAIRVKSIDEIYEWVDNKIEECKRFGIEKERLIIDPGIGFVTDTKQTIQLLRDVKELKNFDIKICIGHSRKSFFESITNCEPIERDIETLAASLYLAFNEIDLIRVHNVDMHKRVLNVFNNLLKGCN</sequence>
<dbReference type="AlphaFoldDB" id="A0A429XUA3"/>
<evidence type="ECO:0000256" key="3">
    <source>
        <dbReference type="ARBA" id="ARBA00004763"/>
    </source>
</evidence>
<reference evidence="11" key="1">
    <citation type="submission" date="2018-11" db="EMBL/GenBank/DDBJ databases">
        <title>Phylogenetic, genomic, and biogeographic characterization of a novel and ubiquitous marine invertebrate-associated Rickettsiales parasite, Candidatus Marinoinvertebrata rohwerii, gen. nov., sp. nov.</title>
        <authorList>
            <person name="Klinges J.G."/>
            <person name="Rosales S.M."/>
            <person name="Mcminds R."/>
            <person name="Shaver E.C."/>
            <person name="Shantz A."/>
            <person name="Peters E.C."/>
            <person name="Burkepile D.E."/>
            <person name="Silliman B.R."/>
            <person name="Vega Thurber R.L."/>
        </authorList>
    </citation>
    <scope>NUCLEOTIDE SEQUENCE [LARGE SCALE GENOMIC DNA]</scope>
    <source>
        <strain evidence="11">a_cerv_44</strain>
    </source>
</reference>
<proteinExistence type="predicted"/>
<evidence type="ECO:0000256" key="8">
    <source>
        <dbReference type="ARBA" id="ARBA00022909"/>
    </source>
</evidence>
<dbReference type="GO" id="GO:0046872">
    <property type="term" value="F:metal ion binding"/>
    <property type="evidence" value="ECO:0007669"/>
    <property type="project" value="UniProtKB-KW"/>
</dbReference>
<evidence type="ECO:0000256" key="4">
    <source>
        <dbReference type="ARBA" id="ARBA00012458"/>
    </source>
</evidence>
<keyword evidence="8" id="KW-0289">Folate biosynthesis</keyword>
<dbReference type="GO" id="GO:0004156">
    <property type="term" value="F:dihydropteroate synthase activity"/>
    <property type="evidence" value="ECO:0007669"/>
    <property type="project" value="UniProtKB-EC"/>
</dbReference>
<dbReference type="EC" id="2.5.1.15" evidence="4"/>
<evidence type="ECO:0000313" key="11">
    <source>
        <dbReference type="Proteomes" id="UP000279470"/>
    </source>
</evidence>
<dbReference type="GO" id="GO:0046656">
    <property type="term" value="P:folic acid biosynthetic process"/>
    <property type="evidence" value="ECO:0007669"/>
    <property type="project" value="UniProtKB-KW"/>
</dbReference>
<feature type="domain" description="Pterin-binding" evidence="9">
    <location>
        <begin position="2"/>
        <end position="249"/>
    </location>
</feature>
<dbReference type="PROSITE" id="PS50972">
    <property type="entry name" value="PTERIN_BINDING"/>
    <property type="match status" value="1"/>
</dbReference>
<dbReference type="NCBIfam" id="TIGR01496">
    <property type="entry name" value="DHPS"/>
    <property type="match status" value="1"/>
</dbReference>
<keyword evidence="5 10" id="KW-0808">Transferase</keyword>
<dbReference type="SUPFAM" id="SSF51717">
    <property type="entry name" value="Dihydropteroate synthetase-like"/>
    <property type="match status" value="1"/>
</dbReference>
<dbReference type="GO" id="GO:0046654">
    <property type="term" value="P:tetrahydrofolate biosynthetic process"/>
    <property type="evidence" value="ECO:0007669"/>
    <property type="project" value="TreeGrafter"/>
</dbReference>
<comment type="catalytic activity">
    <reaction evidence="1">
        <text>(7,8-dihydropterin-6-yl)methyl diphosphate + 4-aminobenzoate = 7,8-dihydropteroate + diphosphate</text>
        <dbReference type="Rhea" id="RHEA:19949"/>
        <dbReference type="ChEBI" id="CHEBI:17836"/>
        <dbReference type="ChEBI" id="CHEBI:17839"/>
        <dbReference type="ChEBI" id="CHEBI:33019"/>
        <dbReference type="ChEBI" id="CHEBI:72950"/>
        <dbReference type="EC" id="2.5.1.15"/>
    </reaction>
</comment>
<protein>
    <recommendedName>
        <fullName evidence="4">dihydropteroate synthase</fullName>
        <ecNumber evidence="4">2.5.1.15</ecNumber>
    </recommendedName>
</protein>
<evidence type="ECO:0000256" key="5">
    <source>
        <dbReference type="ARBA" id="ARBA00022679"/>
    </source>
</evidence>
<accession>A0A429XUA3</accession>
<evidence type="ECO:0000256" key="1">
    <source>
        <dbReference type="ARBA" id="ARBA00000012"/>
    </source>
</evidence>
<evidence type="ECO:0000313" key="10">
    <source>
        <dbReference type="EMBL" id="RST71557.1"/>
    </source>
</evidence>
<organism evidence="10 11">
    <name type="scientific">Candidatus Aquarickettsia rohweri</name>
    <dbReference type="NCBI Taxonomy" id="2602574"/>
    <lineage>
        <taxon>Bacteria</taxon>
        <taxon>Pseudomonadati</taxon>
        <taxon>Pseudomonadota</taxon>
        <taxon>Alphaproteobacteria</taxon>
        <taxon>Rickettsiales</taxon>
        <taxon>Candidatus Midichloriaceae</taxon>
        <taxon>Candidatus Aquarickettsia</taxon>
    </lineage>
</organism>
<dbReference type="Proteomes" id="UP000279470">
    <property type="component" value="Unassembled WGS sequence"/>
</dbReference>
<dbReference type="Pfam" id="PF00809">
    <property type="entry name" value="Pterin_bind"/>
    <property type="match status" value="1"/>
</dbReference>
<dbReference type="InterPro" id="IPR011005">
    <property type="entry name" value="Dihydropteroate_synth-like_sf"/>
</dbReference>
<dbReference type="Gene3D" id="3.20.20.20">
    <property type="entry name" value="Dihydropteroate synthase-like"/>
    <property type="match status" value="1"/>
</dbReference>
<dbReference type="OrthoDB" id="9811744at2"/>
<keyword evidence="7" id="KW-0460">Magnesium</keyword>
<gene>
    <name evidence="10" type="primary">folP</name>
    <name evidence="10" type="ORF">EIC27_00765</name>
</gene>
<dbReference type="PANTHER" id="PTHR20941:SF1">
    <property type="entry name" value="FOLIC ACID SYNTHESIS PROTEIN FOL1"/>
    <property type="match status" value="1"/>
</dbReference>
<dbReference type="InterPro" id="IPR006390">
    <property type="entry name" value="DHP_synth_dom"/>
</dbReference>
<evidence type="ECO:0000259" key="9">
    <source>
        <dbReference type="PROSITE" id="PS50972"/>
    </source>
</evidence>
<dbReference type="InterPro" id="IPR045031">
    <property type="entry name" value="DHP_synth-like"/>
</dbReference>
<evidence type="ECO:0000256" key="2">
    <source>
        <dbReference type="ARBA" id="ARBA00001946"/>
    </source>
</evidence>
<comment type="cofactor">
    <cofactor evidence="2">
        <name>Mg(2+)</name>
        <dbReference type="ChEBI" id="CHEBI:18420"/>
    </cofactor>
</comment>
<name>A0A429XUA3_9RICK</name>
<comment type="pathway">
    <text evidence="3">Cofactor biosynthesis; tetrahydrofolate biosynthesis; 7,8-dihydrofolate from 2-amino-4-hydroxy-6-hydroxymethyl-7,8-dihydropteridine diphosphate and 4-aminobenzoate: step 1/2.</text>
</comment>
<dbReference type="RefSeq" id="WP_126044258.1">
    <property type="nucleotide sequence ID" value="NZ_RXFM01000006.1"/>
</dbReference>
<dbReference type="InterPro" id="IPR000489">
    <property type="entry name" value="Pterin-binding_dom"/>
</dbReference>
<comment type="caution">
    <text evidence="10">The sequence shown here is derived from an EMBL/GenBank/DDBJ whole genome shotgun (WGS) entry which is preliminary data.</text>
</comment>